<dbReference type="SUPFAM" id="SSF54631">
    <property type="entry name" value="CBS-domain pair"/>
    <property type="match status" value="1"/>
</dbReference>
<dbReference type="Proteomes" id="UP001549321">
    <property type="component" value="Unassembled WGS sequence"/>
</dbReference>
<keyword evidence="2" id="KW-0813">Transport</keyword>
<dbReference type="Pfam" id="PF00654">
    <property type="entry name" value="Voltage_CLC"/>
    <property type="match status" value="1"/>
</dbReference>
<evidence type="ECO:0000256" key="4">
    <source>
        <dbReference type="ARBA" id="ARBA00022989"/>
    </source>
</evidence>
<accession>A0ABV2QWI7</accession>
<gene>
    <name evidence="13" type="ORF">ABIE08_000699</name>
</gene>
<dbReference type="RefSeq" id="WP_354548792.1">
    <property type="nucleotide sequence ID" value="NZ_JBEPSM010000001.1"/>
</dbReference>
<evidence type="ECO:0000256" key="9">
    <source>
        <dbReference type="ARBA" id="ARBA00023303"/>
    </source>
</evidence>
<organism evidence="13 14">
    <name type="scientific">Kaistia defluvii</name>
    <dbReference type="NCBI Taxonomy" id="410841"/>
    <lineage>
        <taxon>Bacteria</taxon>
        <taxon>Pseudomonadati</taxon>
        <taxon>Pseudomonadota</taxon>
        <taxon>Alphaproteobacteria</taxon>
        <taxon>Hyphomicrobiales</taxon>
        <taxon>Kaistiaceae</taxon>
        <taxon>Kaistia</taxon>
    </lineage>
</organism>
<comment type="subcellular location">
    <subcellularLocation>
        <location evidence="1">Membrane</location>
        <topology evidence="1">Multi-pass membrane protein</topology>
    </subcellularLocation>
</comment>
<feature type="transmembrane region" description="Helical" evidence="11">
    <location>
        <begin position="73"/>
        <end position="93"/>
    </location>
</feature>
<evidence type="ECO:0000256" key="2">
    <source>
        <dbReference type="ARBA" id="ARBA00022448"/>
    </source>
</evidence>
<feature type="transmembrane region" description="Helical" evidence="11">
    <location>
        <begin position="242"/>
        <end position="263"/>
    </location>
</feature>
<evidence type="ECO:0000256" key="7">
    <source>
        <dbReference type="ARBA" id="ARBA00023173"/>
    </source>
</evidence>
<dbReference type="SUPFAM" id="SSF81340">
    <property type="entry name" value="Clc chloride channel"/>
    <property type="match status" value="1"/>
</dbReference>
<keyword evidence="10" id="KW-0129">CBS domain</keyword>
<keyword evidence="14" id="KW-1185">Reference proteome</keyword>
<feature type="domain" description="CBS" evidence="12">
    <location>
        <begin position="519"/>
        <end position="577"/>
    </location>
</feature>
<evidence type="ECO:0000256" key="8">
    <source>
        <dbReference type="ARBA" id="ARBA00023214"/>
    </source>
</evidence>
<reference evidence="13 14" key="1">
    <citation type="submission" date="2024-06" db="EMBL/GenBank/DDBJ databases">
        <title>Sorghum-associated microbial communities from plants grown in Nebraska, USA.</title>
        <authorList>
            <person name="Schachtman D."/>
        </authorList>
    </citation>
    <scope>NUCLEOTIDE SEQUENCE [LARGE SCALE GENOMIC DNA]</scope>
    <source>
        <strain evidence="13 14">3207</strain>
    </source>
</reference>
<keyword evidence="3 11" id="KW-0812">Transmembrane</keyword>
<dbReference type="EMBL" id="JBEPSM010000001">
    <property type="protein sequence ID" value="MET4632786.1"/>
    <property type="molecule type" value="Genomic_DNA"/>
</dbReference>
<evidence type="ECO:0000313" key="14">
    <source>
        <dbReference type="Proteomes" id="UP001549321"/>
    </source>
</evidence>
<dbReference type="PANTHER" id="PTHR43427">
    <property type="entry name" value="CHLORIDE CHANNEL PROTEIN CLC-E"/>
    <property type="match status" value="1"/>
</dbReference>
<evidence type="ECO:0000259" key="12">
    <source>
        <dbReference type="PROSITE" id="PS51371"/>
    </source>
</evidence>
<evidence type="ECO:0000256" key="6">
    <source>
        <dbReference type="ARBA" id="ARBA00023136"/>
    </source>
</evidence>
<evidence type="ECO:0000256" key="1">
    <source>
        <dbReference type="ARBA" id="ARBA00004141"/>
    </source>
</evidence>
<dbReference type="Gene3D" id="1.10.3080.10">
    <property type="entry name" value="Clc chloride channel"/>
    <property type="match status" value="1"/>
</dbReference>
<dbReference type="InterPro" id="IPR050368">
    <property type="entry name" value="ClC-type_chloride_channel"/>
</dbReference>
<feature type="transmembrane region" description="Helical" evidence="11">
    <location>
        <begin position="339"/>
        <end position="362"/>
    </location>
</feature>
<feature type="transmembrane region" description="Helical" evidence="11">
    <location>
        <begin position="275"/>
        <end position="292"/>
    </location>
</feature>
<dbReference type="PRINTS" id="PR00762">
    <property type="entry name" value="CLCHANNEL"/>
</dbReference>
<dbReference type="InterPro" id="IPR014743">
    <property type="entry name" value="Cl-channel_core"/>
</dbReference>
<proteinExistence type="predicted"/>
<evidence type="ECO:0000256" key="5">
    <source>
        <dbReference type="ARBA" id="ARBA00023065"/>
    </source>
</evidence>
<evidence type="ECO:0000256" key="10">
    <source>
        <dbReference type="PROSITE-ProRule" id="PRU00703"/>
    </source>
</evidence>
<evidence type="ECO:0000256" key="3">
    <source>
        <dbReference type="ARBA" id="ARBA00022692"/>
    </source>
</evidence>
<protein>
    <submittedName>
        <fullName evidence="13">CIC family chloride channel protein</fullName>
    </submittedName>
</protein>
<feature type="transmembrane region" description="Helical" evidence="11">
    <location>
        <begin position="25"/>
        <end position="47"/>
    </location>
</feature>
<evidence type="ECO:0000256" key="11">
    <source>
        <dbReference type="SAM" id="Phobius"/>
    </source>
</evidence>
<comment type="caution">
    <text evidence="13">The sequence shown here is derived from an EMBL/GenBank/DDBJ whole genome shotgun (WGS) entry which is preliminary data.</text>
</comment>
<dbReference type="PROSITE" id="PS51371">
    <property type="entry name" value="CBS"/>
    <property type="match status" value="1"/>
</dbReference>
<keyword evidence="4 11" id="KW-1133">Transmembrane helix</keyword>
<keyword evidence="9" id="KW-0407">Ion channel</keyword>
<feature type="transmembrane region" description="Helical" evidence="11">
    <location>
        <begin position="374"/>
        <end position="396"/>
    </location>
</feature>
<dbReference type="InterPro" id="IPR000644">
    <property type="entry name" value="CBS_dom"/>
</dbReference>
<feature type="transmembrane region" description="Helical" evidence="11">
    <location>
        <begin position="165"/>
        <end position="190"/>
    </location>
</feature>
<dbReference type="InterPro" id="IPR046342">
    <property type="entry name" value="CBS_dom_sf"/>
</dbReference>
<evidence type="ECO:0000313" key="13">
    <source>
        <dbReference type="EMBL" id="MET4632786.1"/>
    </source>
</evidence>
<sequence length="586" mass="61366">MGLSTLPDRAMSRARALIRTREPSLLIVAAVIGCLAGLAVTIMSRLAQWLHVVLFSIEPDGFLSATAMISPPWRAAATAGGGLVLGALFLLFFRRARQIVDPIEANALHGGRMSLRDSLRVALEAIISNGSGASVGLEAGYTQVGSAMASRIGQRLHLRRTDLRTVVGCGAAGAIAAAFSAPLTGAFYGFELIIGVYTVANIAPVMTASIAGFLVAQGLGAAAYTIEVPKALALHAVDYPPYLLLGVIAGFAAIAIMRLVTLAEVIFQKSRLPRAIRPAVGGAILGGLALYSPQVLGAGHGAMHLNMAEGVPAGLLATILLLKIAGVSISLGSGFRGGMFFASLFLGVIVGKLFAMAVAWIAPSAGIDPVAAAIVGMSALGVGIVGGPLTMTFLALEATGDLAITGIVLAASILSAITVREFFGYSFSTWRLHLRGETIRSAIDVGWLRGLTVGRMMRTDVRSVLATMPVSAFRSLFPLGSTQRVVVTDTDGRYAGIILVAEIHSTPSEDVDDTIQSFCRQPDKMLFPNMSAQTAAKVFDEAESEELVVVDDASSRHVIGLLTEAHLFRRYAEELDKARRSLAGES</sequence>
<feature type="transmembrane region" description="Helical" evidence="11">
    <location>
        <begin position="402"/>
        <end position="423"/>
    </location>
</feature>
<dbReference type="InterPro" id="IPR001807">
    <property type="entry name" value="ClC"/>
</dbReference>
<feature type="transmembrane region" description="Helical" evidence="11">
    <location>
        <begin position="313"/>
        <end position="333"/>
    </location>
</feature>
<keyword evidence="8" id="KW-0868">Chloride</keyword>
<keyword evidence="5" id="KW-0406">Ion transport</keyword>
<name>A0ABV2QWI7_9HYPH</name>
<dbReference type="PANTHER" id="PTHR43427:SF6">
    <property type="entry name" value="CHLORIDE CHANNEL PROTEIN CLC-E"/>
    <property type="match status" value="1"/>
</dbReference>
<keyword evidence="7" id="KW-0869">Chloride channel</keyword>
<keyword evidence="6 11" id="KW-0472">Membrane</keyword>
<dbReference type="CDD" id="cd00400">
    <property type="entry name" value="Voltage_gated_ClC"/>
    <property type="match status" value="1"/>
</dbReference>
<dbReference type="Gene3D" id="3.10.580.10">
    <property type="entry name" value="CBS-domain"/>
    <property type="match status" value="1"/>
</dbReference>